<keyword evidence="5 7" id="KW-0687">Ribonucleoprotein</keyword>
<dbReference type="SUPFAM" id="SSF54686">
    <property type="entry name" value="Ribosomal protein L16p/L10e"/>
    <property type="match status" value="1"/>
</dbReference>
<dbReference type="InterPro" id="IPR016180">
    <property type="entry name" value="Ribosomal_uL16_dom"/>
</dbReference>
<dbReference type="OrthoDB" id="9802589at2"/>
<keyword evidence="4 7" id="KW-0689">Ribosomal protein</keyword>
<dbReference type="HAMAP" id="MF_01342">
    <property type="entry name" value="Ribosomal_uL16"/>
    <property type="match status" value="1"/>
</dbReference>
<evidence type="ECO:0000256" key="4">
    <source>
        <dbReference type="ARBA" id="ARBA00022980"/>
    </source>
</evidence>
<dbReference type="InterPro" id="IPR036920">
    <property type="entry name" value="Ribosomal_uL16_sf"/>
</dbReference>
<dbReference type="GO" id="GO:0006412">
    <property type="term" value="P:translation"/>
    <property type="evidence" value="ECO:0007669"/>
    <property type="project" value="UniProtKB-UniRule"/>
</dbReference>
<dbReference type="GO" id="GO:0000049">
    <property type="term" value="F:tRNA binding"/>
    <property type="evidence" value="ECO:0007669"/>
    <property type="project" value="UniProtKB-KW"/>
</dbReference>
<evidence type="ECO:0000313" key="10">
    <source>
        <dbReference type="EMBL" id="TCK62215.1"/>
    </source>
</evidence>
<comment type="subunit">
    <text evidence="7 9">Part of the 50S ribosomal subunit.</text>
</comment>
<keyword evidence="7 9" id="KW-0694">RNA-binding</keyword>
<dbReference type="InterPro" id="IPR000114">
    <property type="entry name" value="Ribosomal_uL16_bact-type"/>
</dbReference>
<protein>
    <recommendedName>
        <fullName evidence="6 7">Large ribosomal subunit protein uL16</fullName>
    </recommendedName>
</protein>
<comment type="function">
    <text evidence="7 9">Binds 23S rRNA and is also seen to make contacts with the A and possibly P site tRNAs.</text>
</comment>
<organism evidence="10 11">
    <name type="scientific">Seleniivibrio woodruffii</name>
    <dbReference type="NCBI Taxonomy" id="1078050"/>
    <lineage>
        <taxon>Bacteria</taxon>
        <taxon>Pseudomonadati</taxon>
        <taxon>Deferribacterota</taxon>
        <taxon>Deferribacteres</taxon>
        <taxon>Deferribacterales</taxon>
        <taxon>Geovibrionaceae</taxon>
        <taxon>Seleniivibrio</taxon>
    </lineage>
</organism>
<evidence type="ECO:0000256" key="3">
    <source>
        <dbReference type="ARBA" id="ARBA00022730"/>
    </source>
</evidence>
<dbReference type="Pfam" id="PF00252">
    <property type="entry name" value="Ribosomal_L16"/>
    <property type="match status" value="1"/>
</dbReference>
<keyword evidence="3 7" id="KW-0699">rRNA-binding</keyword>
<evidence type="ECO:0000256" key="5">
    <source>
        <dbReference type="ARBA" id="ARBA00023274"/>
    </source>
</evidence>
<evidence type="ECO:0000256" key="8">
    <source>
        <dbReference type="RuleBase" id="RU004413"/>
    </source>
</evidence>
<name>A0A4R1KCF6_9BACT</name>
<dbReference type="EMBL" id="SMGG01000003">
    <property type="protein sequence ID" value="TCK62215.1"/>
    <property type="molecule type" value="Genomic_DNA"/>
</dbReference>
<keyword evidence="2 7" id="KW-0820">tRNA-binding</keyword>
<evidence type="ECO:0000256" key="6">
    <source>
        <dbReference type="ARBA" id="ARBA00035198"/>
    </source>
</evidence>
<dbReference type="GO" id="GO:0019843">
    <property type="term" value="F:rRNA binding"/>
    <property type="evidence" value="ECO:0007669"/>
    <property type="project" value="UniProtKB-UniRule"/>
</dbReference>
<proteinExistence type="inferred from homology"/>
<dbReference type="CDD" id="cd01433">
    <property type="entry name" value="Ribosomal_L16_L10e"/>
    <property type="match status" value="1"/>
</dbReference>
<gene>
    <name evidence="7" type="primary">rplP</name>
    <name evidence="10" type="ORF">C8D98_0736</name>
</gene>
<comment type="similarity">
    <text evidence="1 7 8">Belongs to the universal ribosomal protein uL16 family.</text>
</comment>
<evidence type="ECO:0000313" key="11">
    <source>
        <dbReference type="Proteomes" id="UP000294614"/>
    </source>
</evidence>
<evidence type="ECO:0000256" key="1">
    <source>
        <dbReference type="ARBA" id="ARBA00008931"/>
    </source>
</evidence>
<accession>A0A4R1KCF6</accession>
<comment type="caution">
    <text evidence="10">The sequence shown here is derived from an EMBL/GenBank/DDBJ whole genome shotgun (WGS) entry which is preliminary data.</text>
</comment>
<keyword evidence="11" id="KW-1185">Reference proteome</keyword>
<dbReference type="PANTHER" id="PTHR12220">
    <property type="entry name" value="50S/60S RIBOSOMAL PROTEIN L16"/>
    <property type="match status" value="1"/>
</dbReference>
<dbReference type="NCBIfam" id="TIGR01164">
    <property type="entry name" value="rplP_bact"/>
    <property type="match status" value="1"/>
</dbReference>
<dbReference type="PANTHER" id="PTHR12220:SF13">
    <property type="entry name" value="LARGE RIBOSOMAL SUBUNIT PROTEIN UL16M"/>
    <property type="match status" value="1"/>
</dbReference>
<sequence length="141" mass="15801">MLTPNRMKYRKQFKGRIKGVASKGHYVAFGDFGLAADGKAKLTSRQIESARIAINRYLKRGGNLIIRIFPHKPITSKPLEVRQGKGKGAVEYYVAPVKEGTILYEVGGVTEEQAKEAFRRASHKLPVKTKFVRRETVEAAQ</sequence>
<dbReference type="GO" id="GO:0003735">
    <property type="term" value="F:structural constituent of ribosome"/>
    <property type="evidence" value="ECO:0007669"/>
    <property type="project" value="InterPro"/>
</dbReference>
<evidence type="ECO:0000256" key="7">
    <source>
        <dbReference type="HAMAP-Rule" id="MF_01342"/>
    </source>
</evidence>
<dbReference type="InterPro" id="IPR047873">
    <property type="entry name" value="Ribosomal_uL16"/>
</dbReference>
<dbReference type="RefSeq" id="WP_132872101.1">
    <property type="nucleotide sequence ID" value="NZ_JAJUHT010000010.1"/>
</dbReference>
<evidence type="ECO:0000256" key="2">
    <source>
        <dbReference type="ARBA" id="ARBA00022555"/>
    </source>
</evidence>
<dbReference type="GO" id="GO:0022625">
    <property type="term" value="C:cytosolic large ribosomal subunit"/>
    <property type="evidence" value="ECO:0007669"/>
    <property type="project" value="TreeGrafter"/>
</dbReference>
<dbReference type="Gene3D" id="3.90.1170.10">
    <property type="entry name" value="Ribosomal protein L10e/L16"/>
    <property type="match status" value="1"/>
</dbReference>
<dbReference type="FunFam" id="3.90.1170.10:FF:000001">
    <property type="entry name" value="50S ribosomal protein L16"/>
    <property type="match status" value="1"/>
</dbReference>
<dbReference type="PRINTS" id="PR00060">
    <property type="entry name" value="RIBOSOMALL16"/>
</dbReference>
<dbReference type="AlphaFoldDB" id="A0A4R1KCF6"/>
<evidence type="ECO:0000256" key="9">
    <source>
        <dbReference type="RuleBase" id="RU004414"/>
    </source>
</evidence>
<reference evidence="10 11" key="1">
    <citation type="submission" date="2019-03" db="EMBL/GenBank/DDBJ databases">
        <title>Genomic Encyclopedia of Type Strains, Phase IV (KMG-IV): sequencing the most valuable type-strain genomes for metagenomic binning, comparative biology and taxonomic classification.</title>
        <authorList>
            <person name="Goeker M."/>
        </authorList>
    </citation>
    <scope>NUCLEOTIDE SEQUENCE [LARGE SCALE GENOMIC DNA]</scope>
    <source>
        <strain evidence="10 11">DSM 24984</strain>
    </source>
</reference>
<dbReference type="Proteomes" id="UP000294614">
    <property type="component" value="Unassembled WGS sequence"/>
</dbReference>